<dbReference type="Proteomes" id="UP001208570">
    <property type="component" value="Unassembled WGS sequence"/>
</dbReference>
<dbReference type="Gene3D" id="1.10.10.60">
    <property type="entry name" value="Homeodomain-like"/>
    <property type="match status" value="1"/>
</dbReference>
<evidence type="ECO:0000256" key="6">
    <source>
        <dbReference type="PROSITE-ProRule" id="PRU00108"/>
    </source>
</evidence>
<keyword evidence="11" id="KW-1185">Reference proteome</keyword>
<feature type="compositionally biased region" description="Basic and acidic residues" evidence="8">
    <location>
        <begin position="409"/>
        <end position="422"/>
    </location>
</feature>
<evidence type="ECO:0000256" key="5">
    <source>
        <dbReference type="ARBA" id="ARBA00023242"/>
    </source>
</evidence>
<evidence type="ECO:0000313" key="11">
    <source>
        <dbReference type="Proteomes" id="UP001208570"/>
    </source>
</evidence>
<feature type="compositionally biased region" description="Polar residues" evidence="8">
    <location>
        <begin position="102"/>
        <end position="111"/>
    </location>
</feature>
<evidence type="ECO:0000256" key="1">
    <source>
        <dbReference type="ARBA" id="ARBA00004123"/>
    </source>
</evidence>
<evidence type="ECO:0000256" key="8">
    <source>
        <dbReference type="SAM" id="MobiDB-lite"/>
    </source>
</evidence>
<feature type="region of interest" description="Disordered" evidence="8">
    <location>
        <begin position="399"/>
        <end position="456"/>
    </location>
</feature>
<dbReference type="InterPro" id="IPR009057">
    <property type="entry name" value="Homeodomain-like_sf"/>
</dbReference>
<comment type="caution">
    <text evidence="10">The sequence shown here is derived from an EMBL/GenBank/DDBJ whole genome shotgun (WGS) entry which is preliminary data.</text>
</comment>
<evidence type="ECO:0000313" key="10">
    <source>
        <dbReference type="EMBL" id="KAK2155700.1"/>
    </source>
</evidence>
<dbReference type="PANTHER" id="PTHR24329:SF543">
    <property type="entry name" value="FI01017P-RELATED"/>
    <property type="match status" value="1"/>
</dbReference>
<dbReference type="EMBL" id="JAODUP010000233">
    <property type="protein sequence ID" value="KAK2155700.1"/>
    <property type="molecule type" value="Genomic_DNA"/>
</dbReference>
<protein>
    <recommendedName>
        <fullName evidence="9">Homeobox domain-containing protein</fullName>
    </recommendedName>
</protein>
<organism evidence="10 11">
    <name type="scientific">Paralvinella palmiformis</name>
    <dbReference type="NCBI Taxonomy" id="53620"/>
    <lineage>
        <taxon>Eukaryota</taxon>
        <taxon>Metazoa</taxon>
        <taxon>Spiralia</taxon>
        <taxon>Lophotrochozoa</taxon>
        <taxon>Annelida</taxon>
        <taxon>Polychaeta</taxon>
        <taxon>Sedentaria</taxon>
        <taxon>Canalipalpata</taxon>
        <taxon>Terebellida</taxon>
        <taxon>Terebelliformia</taxon>
        <taxon>Alvinellidae</taxon>
        <taxon>Paralvinella</taxon>
    </lineage>
</organism>
<dbReference type="Pfam" id="PF00046">
    <property type="entry name" value="Homeodomain"/>
    <property type="match status" value="1"/>
</dbReference>
<evidence type="ECO:0000256" key="3">
    <source>
        <dbReference type="ARBA" id="ARBA00023125"/>
    </source>
</evidence>
<dbReference type="PROSITE" id="PS00027">
    <property type="entry name" value="HOMEOBOX_1"/>
    <property type="match status" value="1"/>
</dbReference>
<dbReference type="InterPro" id="IPR017970">
    <property type="entry name" value="Homeobox_CS"/>
</dbReference>
<gene>
    <name evidence="10" type="ORF">LSH36_233g04024</name>
</gene>
<dbReference type="InterPro" id="IPR001356">
    <property type="entry name" value="HD"/>
</dbReference>
<keyword evidence="5 6" id="KW-0539">Nucleus</keyword>
<evidence type="ECO:0000256" key="2">
    <source>
        <dbReference type="ARBA" id="ARBA00022473"/>
    </source>
</evidence>
<sequence>MSSRLTDQRKVRRLEEALYTPNTDNYRVLAAGETMSAGCKRRTGYDIASLIGTDSDKDEPDADIKLDLTSIRDTHTNNLRADPENDARRRNKYPGTQPDWVQFTQNYNASSDPDKNAAHSCDTTTNVQAPPSEDDEKPHSPTGSDCSILLAEAEERRGSKLLNPTGELAKSPDYSRGHLLTSTEAALNSCVGNNNDPDSENLTTGEDVEDDLEMEDIGKRKQRRYRTTFSSYQLEELEKAFQRTHYPDVFTREELAMRIQLTEARVQVWFQNRRAKWRKKEKVGPQAHPYNPFHGHMSTAVRLQQQQQQQTQQQQQLYTELLLKSYAGHLSRSMIPQSANLRPPLVSGFPALPVVMATGLRPPIVAQAHSPPPISPFAPGLQSMGSFQHLLAMMSARNGQRSSLGTPETGREETSVTQEERIPSPARSVSPSDGSLSADISQVTSSSPEDSDRKSSSITALRIRAKAYEMKLQLGQQYNNGIVY</sequence>
<reference evidence="10" key="1">
    <citation type="journal article" date="2023" name="Mol. Biol. Evol.">
        <title>Third-Generation Sequencing Reveals the Adaptive Role of the Epigenome in Three Deep-Sea Polychaetes.</title>
        <authorList>
            <person name="Perez M."/>
            <person name="Aroh O."/>
            <person name="Sun Y."/>
            <person name="Lan Y."/>
            <person name="Juniper S.K."/>
            <person name="Young C.R."/>
            <person name="Angers B."/>
            <person name="Qian P.Y."/>
        </authorList>
    </citation>
    <scope>NUCLEOTIDE SEQUENCE</scope>
    <source>
        <strain evidence="10">P08H-3</strain>
    </source>
</reference>
<dbReference type="SUPFAM" id="SSF46689">
    <property type="entry name" value="Homeodomain-like"/>
    <property type="match status" value="1"/>
</dbReference>
<proteinExistence type="predicted"/>
<dbReference type="InterPro" id="IPR050649">
    <property type="entry name" value="Paired_Homeobox_TFs"/>
</dbReference>
<dbReference type="GO" id="GO:0000977">
    <property type="term" value="F:RNA polymerase II transcription regulatory region sequence-specific DNA binding"/>
    <property type="evidence" value="ECO:0007669"/>
    <property type="project" value="TreeGrafter"/>
</dbReference>
<keyword evidence="3 6" id="KW-0238">DNA-binding</keyword>
<dbReference type="PROSITE" id="PS50071">
    <property type="entry name" value="HOMEOBOX_2"/>
    <property type="match status" value="1"/>
</dbReference>
<evidence type="ECO:0000256" key="4">
    <source>
        <dbReference type="ARBA" id="ARBA00023155"/>
    </source>
</evidence>
<dbReference type="CDD" id="cd00086">
    <property type="entry name" value="homeodomain"/>
    <property type="match status" value="1"/>
</dbReference>
<feature type="domain" description="Homeobox" evidence="9">
    <location>
        <begin position="220"/>
        <end position="280"/>
    </location>
</feature>
<feature type="region of interest" description="Disordered" evidence="8">
    <location>
        <begin position="75"/>
        <end position="145"/>
    </location>
</feature>
<dbReference type="AlphaFoldDB" id="A0AAD9JPE4"/>
<dbReference type="GO" id="GO:0000981">
    <property type="term" value="F:DNA-binding transcription factor activity, RNA polymerase II-specific"/>
    <property type="evidence" value="ECO:0007669"/>
    <property type="project" value="InterPro"/>
</dbReference>
<accession>A0AAD9JPE4</accession>
<feature type="compositionally biased region" description="Polar residues" evidence="8">
    <location>
        <begin position="427"/>
        <end position="444"/>
    </location>
</feature>
<comment type="subcellular location">
    <subcellularLocation>
        <location evidence="1 6 7">Nucleus</location>
    </subcellularLocation>
</comment>
<evidence type="ECO:0000256" key="7">
    <source>
        <dbReference type="RuleBase" id="RU000682"/>
    </source>
</evidence>
<keyword evidence="2" id="KW-0217">Developmental protein</keyword>
<keyword evidence="4 6" id="KW-0371">Homeobox</keyword>
<name>A0AAD9JPE4_9ANNE</name>
<dbReference type="GO" id="GO:0005634">
    <property type="term" value="C:nucleus"/>
    <property type="evidence" value="ECO:0007669"/>
    <property type="project" value="UniProtKB-SubCell"/>
</dbReference>
<dbReference type="SMART" id="SM00389">
    <property type="entry name" value="HOX"/>
    <property type="match status" value="1"/>
</dbReference>
<evidence type="ECO:0000259" key="9">
    <source>
        <dbReference type="PROSITE" id="PS50071"/>
    </source>
</evidence>
<dbReference type="PANTHER" id="PTHR24329">
    <property type="entry name" value="HOMEOBOX PROTEIN ARISTALESS"/>
    <property type="match status" value="1"/>
</dbReference>
<feature type="DNA-binding region" description="Homeobox" evidence="6">
    <location>
        <begin position="222"/>
        <end position="281"/>
    </location>
</feature>
<dbReference type="FunFam" id="1.10.10.60:FF:000102">
    <property type="entry name" value="Aristaless related homeobox"/>
    <property type="match status" value="1"/>
</dbReference>
<feature type="compositionally biased region" description="Basic and acidic residues" evidence="8">
    <location>
        <begin position="75"/>
        <end position="88"/>
    </location>
</feature>